<comment type="similarity">
    <text evidence="1 7">Belongs to the universal ribosomal protein uS4 family.</text>
</comment>
<keyword evidence="2 7" id="KW-0699">rRNA-binding</keyword>
<comment type="subunit">
    <text evidence="7">Part of the 30S ribosomal subunit. Contacts protein S5. The interaction surface between S4 and S5 is involved in control of translational fidelity.</text>
</comment>
<dbReference type="Gene3D" id="1.10.1050.10">
    <property type="entry name" value="Ribosomal Protein S4 Delta 41, Chain A, domain 1"/>
    <property type="match status" value="1"/>
</dbReference>
<dbReference type="GO" id="GO:0006412">
    <property type="term" value="P:translation"/>
    <property type="evidence" value="ECO:0007669"/>
    <property type="project" value="UniProtKB-UniRule"/>
</dbReference>
<name>A0A2H0K6M0_9BACT</name>
<comment type="caution">
    <text evidence="10">The sequence shown here is derived from an EMBL/GenBank/DDBJ whole genome shotgun (WGS) entry which is preliminary data.</text>
</comment>
<dbReference type="InterPro" id="IPR002942">
    <property type="entry name" value="S4_RNA-bd"/>
</dbReference>
<dbReference type="HAMAP" id="MF_01306_B">
    <property type="entry name" value="Ribosomal_uS4_B"/>
    <property type="match status" value="1"/>
</dbReference>
<dbReference type="InterPro" id="IPR022801">
    <property type="entry name" value="Ribosomal_uS4"/>
</dbReference>
<dbReference type="GO" id="GO:0003735">
    <property type="term" value="F:structural constituent of ribosome"/>
    <property type="evidence" value="ECO:0007669"/>
    <property type="project" value="InterPro"/>
</dbReference>
<dbReference type="AlphaFoldDB" id="A0A2H0K6M0"/>
<comment type="function">
    <text evidence="7">With S5 and S12 plays an important role in translational accuracy.</text>
</comment>
<evidence type="ECO:0000256" key="2">
    <source>
        <dbReference type="ARBA" id="ARBA00022730"/>
    </source>
</evidence>
<evidence type="ECO:0000259" key="8">
    <source>
        <dbReference type="SMART" id="SM00363"/>
    </source>
</evidence>
<dbReference type="Pfam" id="PF00163">
    <property type="entry name" value="Ribosomal_S4"/>
    <property type="match status" value="1"/>
</dbReference>
<reference evidence="10 11" key="1">
    <citation type="submission" date="2017-09" db="EMBL/GenBank/DDBJ databases">
        <title>Depth-based differentiation of microbial function through sediment-hosted aquifers and enrichment of novel symbionts in the deep terrestrial subsurface.</title>
        <authorList>
            <person name="Probst A.J."/>
            <person name="Ladd B."/>
            <person name="Jarett J.K."/>
            <person name="Geller-Mcgrath D.E."/>
            <person name="Sieber C.M."/>
            <person name="Emerson J.B."/>
            <person name="Anantharaman K."/>
            <person name="Thomas B.C."/>
            <person name="Malmstrom R."/>
            <person name="Stieglmeier M."/>
            <person name="Klingl A."/>
            <person name="Woyke T."/>
            <person name="Ryan C.M."/>
            <person name="Banfield J.F."/>
        </authorList>
    </citation>
    <scope>NUCLEOTIDE SEQUENCE [LARGE SCALE GENOMIC DNA]</scope>
    <source>
        <strain evidence="10">CG11_big_fil_rev_8_21_14_0_20_40_24</strain>
    </source>
</reference>
<evidence type="ECO:0000256" key="7">
    <source>
        <dbReference type="HAMAP-Rule" id="MF_01306"/>
    </source>
</evidence>
<comment type="function">
    <text evidence="7">One of the primary rRNA binding proteins, it binds directly to 16S rRNA where it nucleates assembly of the body of the 30S subunit.</text>
</comment>
<feature type="domain" description="Small ribosomal subunit protein uS4 N-terminal" evidence="9">
    <location>
        <begin position="1"/>
        <end position="92"/>
    </location>
</feature>
<dbReference type="EMBL" id="PCVC01000049">
    <property type="protein sequence ID" value="PIQ66901.1"/>
    <property type="molecule type" value="Genomic_DNA"/>
</dbReference>
<dbReference type="Proteomes" id="UP000229834">
    <property type="component" value="Unassembled WGS sequence"/>
</dbReference>
<evidence type="ECO:0000313" key="10">
    <source>
        <dbReference type="EMBL" id="PIQ66901.1"/>
    </source>
</evidence>
<sequence>MKIGPKYKIARRLGAPVFEKTQTQKYVLSQSKKDKSKTFFKKPKSNFGIQLLEKQKARYTYGLSEKQFSKYAKAALAKKGAQAAGRLFEDLELRVDNVVYRAGFVPTRSFARQAVSHGHFMVNEKRITIPSYKLKVGDKITIKPASGSKALFATLDERLKEFSQPSWIKFNGDKSAVINEIPKAEGTELLFDINTILEFYSR</sequence>
<dbReference type="SMART" id="SM00363">
    <property type="entry name" value="S4"/>
    <property type="match status" value="1"/>
</dbReference>
<dbReference type="GO" id="GO:0042274">
    <property type="term" value="P:ribosomal small subunit biogenesis"/>
    <property type="evidence" value="ECO:0007669"/>
    <property type="project" value="TreeGrafter"/>
</dbReference>
<dbReference type="PANTHER" id="PTHR11831">
    <property type="entry name" value="30S 40S RIBOSOMAL PROTEIN"/>
    <property type="match status" value="1"/>
</dbReference>
<keyword evidence="5 7" id="KW-0687">Ribonucleoprotein</keyword>
<dbReference type="InterPro" id="IPR001912">
    <property type="entry name" value="Ribosomal_uS4_N"/>
</dbReference>
<keyword evidence="3 7" id="KW-0694">RNA-binding</keyword>
<dbReference type="SMART" id="SM01390">
    <property type="entry name" value="Ribosomal_S4"/>
    <property type="match status" value="1"/>
</dbReference>
<evidence type="ECO:0000313" key="11">
    <source>
        <dbReference type="Proteomes" id="UP000229834"/>
    </source>
</evidence>
<dbReference type="Pfam" id="PF01479">
    <property type="entry name" value="S4"/>
    <property type="match status" value="1"/>
</dbReference>
<gene>
    <name evidence="7" type="primary">rpsD</name>
    <name evidence="10" type="ORF">COV95_01665</name>
</gene>
<dbReference type="SUPFAM" id="SSF55174">
    <property type="entry name" value="Alpha-L RNA-binding motif"/>
    <property type="match status" value="1"/>
</dbReference>
<protein>
    <recommendedName>
        <fullName evidence="6 7">Small ribosomal subunit protein uS4</fullName>
    </recommendedName>
</protein>
<evidence type="ECO:0000256" key="4">
    <source>
        <dbReference type="ARBA" id="ARBA00022980"/>
    </source>
</evidence>
<accession>A0A2H0K6M0</accession>
<dbReference type="PANTHER" id="PTHR11831:SF4">
    <property type="entry name" value="SMALL RIBOSOMAL SUBUNIT PROTEIN US4M"/>
    <property type="match status" value="1"/>
</dbReference>
<dbReference type="CDD" id="cd00165">
    <property type="entry name" value="S4"/>
    <property type="match status" value="1"/>
</dbReference>
<dbReference type="InterPro" id="IPR005709">
    <property type="entry name" value="Ribosomal_uS4_bac-type"/>
</dbReference>
<dbReference type="FunFam" id="3.10.290.10:FF:000001">
    <property type="entry name" value="30S ribosomal protein S4"/>
    <property type="match status" value="1"/>
</dbReference>
<evidence type="ECO:0000259" key="9">
    <source>
        <dbReference type="SMART" id="SM01390"/>
    </source>
</evidence>
<evidence type="ECO:0000256" key="1">
    <source>
        <dbReference type="ARBA" id="ARBA00007465"/>
    </source>
</evidence>
<dbReference type="Gene3D" id="3.10.290.10">
    <property type="entry name" value="RNA-binding S4 domain"/>
    <property type="match status" value="1"/>
</dbReference>
<keyword evidence="4 7" id="KW-0689">Ribosomal protein</keyword>
<evidence type="ECO:0000256" key="3">
    <source>
        <dbReference type="ARBA" id="ARBA00022884"/>
    </source>
</evidence>
<feature type="domain" description="RNA-binding S4" evidence="8">
    <location>
        <begin position="93"/>
        <end position="159"/>
    </location>
</feature>
<dbReference type="PROSITE" id="PS50889">
    <property type="entry name" value="S4"/>
    <property type="match status" value="1"/>
</dbReference>
<evidence type="ECO:0000256" key="5">
    <source>
        <dbReference type="ARBA" id="ARBA00023274"/>
    </source>
</evidence>
<organism evidence="10 11">
    <name type="scientific">Candidatus Zambryskibacteria bacterium CG11_big_fil_rev_8_21_14_0_20_40_24</name>
    <dbReference type="NCBI Taxonomy" id="1975116"/>
    <lineage>
        <taxon>Bacteria</taxon>
        <taxon>Candidatus Zambryskiibacteriota</taxon>
    </lineage>
</organism>
<dbReference type="InterPro" id="IPR036986">
    <property type="entry name" value="S4_RNA-bd_sf"/>
</dbReference>
<dbReference type="GO" id="GO:0015935">
    <property type="term" value="C:small ribosomal subunit"/>
    <property type="evidence" value="ECO:0007669"/>
    <property type="project" value="InterPro"/>
</dbReference>
<proteinExistence type="inferred from homology"/>
<dbReference type="GO" id="GO:0019843">
    <property type="term" value="F:rRNA binding"/>
    <property type="evidence" value="ECO:0007669"/>
    <property type="project" value="UniProtKB-UniRule"/>
</dbReference>
<dbReference type="NCBIfam" id="NF003717">
    <property type="entry name" value="PRK05327.1"/>
    <property type="match status" value="1"/>
</dbReference>
<evidence type="ECO:0000256" key="6">
    <source>
        <dbReference type="ARBA" id="ARBA00035254"/>
    </source>
</evidence>